<feature type="binding site" evidence="2">
    <location>
        <position position="92"/>
    </location>
    <ligand>
        <name>Cu cation</name>
        <dbReference type="ChEBI" id="CHEBI:23378"/>
    </ligand>
</feature>
<dbReference type="PANTHER" id="PTHR12151">
    <property type="entry name" value="ELECTRON TRANSPORT PROTIN SCO1/SENC FAMILY MEMBER"/>
    <property type="match status" value="1"/>
</dbReference>
<dbReference type="RefSeq" id="WP_353548366.1">
    <property type="nucleotide sequence ID" value="NZ_AP029612.1"/>
</dbReference>
<dbReference type="Gene3D" id="3.40.30.10">
    <property type="entry name" value="Glutaredoxin"/>
    <property type="match status" value="1"/>
</dbReference>
<protein>
    <recommendedName>
        <fullName evidence="6">SCO family protein</fullName>
    </recommendedName>
</protein>
<feature type="disulfide bond" description="Redox-active" evidence="3">
    <location>
        <begin position="92"/>
        <end position="96"/>
    </location>
</feature>
<feature type="binding site" evidence="2">
    <location>
        <position position="190"/>
    </location>
    <ligand>
        <name>Cu cation</name>
        <dbReference type="ChEBI" id="CHEBI:23378"/>
    </ligand>
</feature>
<sequence>MNKKAILGLLVAVFIPILCYLILKYASETAVDMPRKYLLDTVVTRVEKGKMITDSVWHKTANITLQNQLGETVSLYDKQGKIMVVDFFFTSCRSICPGLTRNMSKLQQSFLKGGNVRNKIDTSIVQFVSFTVDPEHDSVAVLKDYADRFGVNHDNWWMLTGSKDSIYRFAYEELKVDKFSEEPMSPDFVHTTRFVLLDKDRYVRGYYNGLDSTSLSKLARDIGFLMLEKDKKKKSTVFMQIIDLSWLWLIVVLAVIFFVLYMRNRRKING</sequence>
<proteinExistence type="inferred from homology"/>
<feature type="binding site" evidence="2">
    <location>
        <position position="96"/>
    </location>
    <ligand>
        <name>Cu cation</name>
        <dbReference type="ChEBI" id="CHEBI:23378"/>
    </ligand>
</feature>
<dbReference type="GO" id="GO:0046872">
    <property type="term" value="F:metal ion binding"/>
    <property type="evidence" value="ECO:0007669"/>
    <property type="project" value="UniProtKB-KW"/>
</dbReference>
<keyword evidence="4" id="KW-0472">Membrane</keyword>
<evidence type="ECO:0000256" key="4">
    <source>
        <dbReference type="SAM" id="Phobius"/>
    </source>
</evidence>
<dbReference type="EMBL" id="AP029612">
    <property type="protein sequence ID" value="BFG70726.1"/>
    <property type="molecule type" value="Genomic_DNA"/>
</dbReference>
<dbReference type="PANTHER" id="PTHR12151:SF25">
    <property type="entry name" value="LINALOOL DEHYDRATASE_ISOMERASE DOMAIN-CONTAINING PROTEIN"/>
    <property type="match status" value="1"/>
</dbReference>
<keyword evidence="2" id="KW-0479">Metal-binding</keyword>
<dbReference type="InterPro" id="IPR036249">
    <property type="entry name" value="Thioredoxin-like_sf"/>
</dbReference>
<feature type="transmembrane region" description="Helical" evidence="4">
    <location>
        <begin position="6"/>
        <end position="26"/>
    </location>
</feature>
<evidence type="ECO:0000313" key="5">
    <source>
        <dbReference type="EMBL" id="BFG70726.1"/>
    </source>
</evidence>
<keyword evidence="2" id="KW-0186">Copper</keyword>
<feature type="transmembrane region" description="Helical" evidence="4">
    <location>
        <begin position="241"/>
        <end position="262"/>
    </location>
</feature>
<keyword evidence="4" id="KW-1133">Transmembrane helix</keyword>
<evidence type="ECO:0000256" key="3">
    <source>
        <dbReference type="PIRSR" id="PIRSR603782-2"/>
    </source>
</evidence>
<evidence type="ECO:0000256" key="1">
    <source>
        <dbReference type="ARBA" id="ARBA00010996"/>
    </source>
</evidence>
<evidence type="ECO:0000256" key="2">
    <source>
        <dbReference type="PIRSR" id="PIRSR603782-1"/>
    </source>
</evidence>
<dbReference type="InterPro" id="IPR003782">
    <property type="entry name" value="SCO1/SenC"/>
</dbReference>
<accession>A0AAT9GJG4</accession>
<reference evidence="5" key="1">
    <citation type="submission" date="2024-02" db="EMBL/GenBank/DDBJ databases">
        <title>Sediminibacterium planktonica sp. nov. and Sediminibacterium longus sp. nov., isolated from surface lake and river water.</title>
        <authorList>
            <person name="Watanabe K."/>
            <person name="Takemine S."/>
            <person name="Ishii Y."/>
            <person name="Ogata Y."/>
            <person name="Shindo C."/>
            <person name="Suda W."/>
        </authorList>
    </citation>
    <scope>NUCLEOTIDE SEQUENCE</scope>
    <source>
        <strain evidence="5">KACHI17</strain>
    </source>
</reference>
<keyword evidence="4" id="KW-0812">Transmembrane</keyword>
<evidence type="ECO:0008006" key="6">
    <source>
        <dbReference type="Google" id="ProtNLM"/>
    </source>
</evidence>
<organism evidence="5">
    <name type="scientific">Sediminibacterium sp. KACHI17</name>
    <dbReference type="NCBI Taxonomy" id="1751071"/>
    <lineage>
        <taxon>Bacteria</taxon>
        <taxon>Pseudomonadati</taxon>
        <taxon>Bacteroidota</taxon>
        <taxon>Chitinophagia</taxon>
        <taxon>Chitinophagales</taxon>
        <taxon>Chitinophagaceae</taxon>
        <taxon>Sediminibacterium</taxon>
    </lineage>
</organism>
<dbReference type="CDD" id="cd02968">
    <property type="entry name" value="SCO"/>
    <property type="match status" value="1"/>
</dbReference>
<dbReference type="SUPFAM" id="SSF52833">
    <property type="entry name" value="Thioredoxin-like"/>
    <property type="match status" value="1"/>
</dbReference>
<dbReference type="Pfam" id="PF02630">
    <property type="entry name" value="SCO1-SenC"/>
    <property type="match status" value="1"/>
</dbReference>
<comment type="similarity">
    <text evidence="1">Belongs to the SCO1/2 family.</text>
</comment>
<dbReference type="AlphaFoldDB" id="A0AAT9GJG4"/>
<gene>
    <name evidence="5" type="ORF">KACHI17_16070</name>
</gene>
<keyword evidence="3" id="KW-1015">Disulfide bond</keyword>
<name>A0AAT9GJG4_9BACT</name>